<keyword evidence="1" id="KW-0472">Membrane</keyword>
<reference evidence="2 3" key="1">
    <citation type="submission" date="2022-03" db="EMBL/GenBank/DDBJ databases">
        <title>Pseudonocardia alaer sp. nov., a novel actinomycete isolated from reed forest soil.</title>
        <authorList>
            <person name="Wang L."/>
        </authorList>
    </citation>
    <scope>NUCLEOTIDE SEQUENCE [LARGE SCALE GENOMIC DNA]</scope>
    <source>
        <strain evidence="2 3">Y-16303</strain>
    </source>
</reference>
<comment type="caution">
    <text evidence="2">The sequence shown here is derived from an EMBL/GenBank/DDBJ whole genome shotgun (WGS) entry which is preliminary data.</text>
</comment>
<keyword evidence="3" id="KW-1185">Reference proteome</keyword>
<feature type="transmembrane region" description="Helical" evidence="1">
    <location>
        <begin position="20"/>
        <end position="40"/>
    </location>
</feature>
<keyword evidence="1" id="KW-0812">Transmembrane</keyword>
<sequence>MTSVMSVLAQDPTGMSSPLGRLVVLAGLLASLTLLLRWWWQNRKR</sequence>
<name>A0ABS9TLS6_9PSEU</name>
<keyword evidence="1" id="KW-1133">Transmembrane helix</keyword>
<accession>A0ABS9TLS6</accession>
<dbReference type="RefSeq" id="WP_241040136.1">
    <property type="nucleotide sequence ID" value="NZ_BAAAJF010000045.1"/>
</dbReference>
<gene>
    <name evidence="2" type="ORF">MMF94_27690</name>
</gene>
<proteinExistence type="predicted"/>
<evidence type="ECO:0000256" key="1">
    <source>
        <dbReference type="SAM" id="Phobius"/>
    </source>
</evidence>
<dbReference type="EMBL" id="JAKXMK010000025">
    <property type="protein sequence ID" value="MCH6169499.1"/>
    <property type="molecule type" value="Genomic_DNA"/>
</dbReference>
<dbReference type="Proteomes" id="UP001299970">
    <property type="component" value="Unassembled WGS sequence"/>
</dbReference>
<evidence type="ECO:0000313" key="2">
    <source>
        <dbReference type="EMBL" id="MCH6169499.1"/>
    </source>
</evidence>
<organism evidence="2 3">
    <name type="scientific">Pseudonocardia alaniniphila</name>
    <dbReference type="NCBI Taxonomy" id="75291"/>
    <lineage>
        <taxon>Bacteria</taxon>
        <taxon>Bacillati</taxon>
        <taxon>Actinomycetota</taxon>
        <taxon>Actinomycetes</taxon>
        <taxon>Pseudonocardiales</taxon>
        <taxon>Pseudonocardiaceae</taxon>
        <taxon>Pseudonocardia</taxon>
    </lineage>
</organism>
<protein>
    <submittedName>
        <fullName evidence="2">Uncharacterized protein</fullName>
    </submittedName>
</protein>
<evidence type="ECO:0000313" key="3">
    <source>
        <dbReference type="Proteomes" id="UP001299970"/>
    </source>
</evidence>